<evidence type="ECO:0000313" key="3">
    <source>
        <dbReference type="Proteomes" id="UP000758155"/>
    </source>
</evidence>
<dbReference type="AlphaFoldDB" id="A0A9P5BZA0"/>
<evidence type="ECO:0000313" key="2">
    <source>
        <dbReference type="EMBL" id="KAF3037075.1"/>
    </source>
</evidence>
<feature type="region of interest" description="Disordered" evidence="1">
    <location>
        <begin position="236"/>
        <end position="278"/>
    </location>
</feature>
<sequence length="278" mass="31558">MIWSNLYAEHQRLRSKDLYTDENDLHKNGCLKLTELGAQALGRPYFEEEVVGSAIAREVAEAWYKSVSFKLQVLEHINLEHYLAIGRWCLDLRPSAIIRRVYITYGEQDDAFLNVQNLAKFRCLSAGALLHVRITSSNWCSDYCLGCGQTHNLLDEDVEELDILKKGFSFFEPALLQLKRAGLRHSITFEYMVVRTDAVTTLTLHNDDEGHDLLVSSWEVVILMETEQLLERAMAKCDQRNSGGESSSNESEAPDEEEDSGSDEDVSLDDLRSEDSDS</sequence>
<organism evidence="2 3">
    <name type="scientific">Didymella heteroderae</name>
    <dbReference type="NCBI Taxonomy" id="1769908"/>
    <lineage>
        <taxon>Eukaryota</taxon>
        <taxon>Fungi</taxon>
        <taxon>Dikarya</taxon>
        <taxon>Ascomycota</taxon>
        <taxon>Pezizomycotina</taxon>
        <taxon>Dothideomycetes</taxon>
        <taxon>Pleosporomycetidae</taxon>
        <taxon>Pleosporales</taxon>
        <taxon>Pleosporineae</taxon>
        <taxon>Didymellaceae</taxon>
        <taxon>Didymella</taxon>
    </lineage>
</organism>
<name>A0A9P5BZA0_9PLEO</name>
<accession>A0A9P5BZA0</accession>
<evidence type="ECO:0000256" key="1">
    <source>
        <dbReference type="SAM" id="MobiDB-lite"/>
    </source>
</evidence>
<reference evidence="2" key="1">
    <citation type="submission" date="2019-04" db="EMBL/GenBank/DDBJ databases">
        <title>Sequencing of skin fungus with MAO and IRED activity.</title>
        <authorList>
            <person name="Marsaioli A.J."/>
            <person name="Bonatto J.M.C."/>
            <person name="Reis Junior O."/>
        </authorList>
    </citation>
    <scope>NUCLEOTIDE SEQUENCE</scope>
    <source>
        <strain evidence="2">28M1</strain>
    </source>
</reference>
<feature type="compositionally biased region" description="Basic and acidic residues" evidence="1">
    <location>
        <begin position="269"/>
        <end position="278"/>
    </location>
</feature>
<dbReference type="EMBL" id="SWKV01000045">
    <property type="protein sequence ID" value="KAF3037075.1"/>
    <property type="molecule type" value="Genomic_DNA"/>
</dbReference>
<protein>
    <submittedName>
        <fullName evidence="2">Uncharacterized protein</fullName>
    </submittedName>
</protein>
<proteinExistence type="predicted"/>
<comment type="caution">
    <text evidence="2">The sequence shown here is derived from an EMBL/GenBank/DDBJ whole genome shotgun (WGS) entry which is preliminary data.</text>
</comment>
<dbReference type="Proteomes" id="UP000758155">
    <property type="component" value="Unassembled WGS sequence"/>
</dbReference>
<feature type="compositionally biased region" description="Acidic residues" evidence="1">
    <location>
        <begin position="252"/>
        <end position="268"/>
    </location>
</feature>
<keyword evidence="3" id="KW-1185">Reference proteome</keyword>
<dbReference type="OrthoDB" id="3684889at2759"/>
<feature type="compositionally biased region" description="Low complexity" evidence="1">
    <location>
        <begin position="241"/>
        <end position="251"/>
    </location>
</feature>
<gene>
    <name evidence="2" type="ORF">E8E12_003685</name>
</gene>